<evidence type="ECO:0000256" key="4">
    <source>
        <dbReference type="ARBA" id="ARBA00022452"/>
    </source>
</evidence>
<keyword evidence="4" id="KW-1134">Transmembrane beta strand</keyword>
<keyword evidence="7" id="KW-0406">Ion transport</keyword>
<dbReference type="OrthoDB" id="8952625at2"/>
<comment type="subcellular location">
    <subcellularLocation>
        <location evidence="1">Cell outer membrane</location>
        <topology evidence="1">Multi-pass membrane protein</topology>
    </subcellularLocation>
</comment>
<proteinExistence type="predicted"/>
<dbReference type="GO" id="GO:0015288">
    <property type="term" value="F:porin activity"/>
    <property type="evidence" value="ECO:0007669"/>
    <property type="project" value="UniProtKB-KW"/>
</dbReference>
<evidence type="ECO:0000256" key="8">
    <source>
        <dbReference type="ARBA" id="ARBA00023114"/>
    </source>
</evidence>
<name>A0A0C4Y9T4_9BURK</name>
<keyword evidence="10" id="KW-0998">Cell outer membrane</keyword>
<evidence type="ECO:0000256" key="7">
    <source>
        <dbReference type="ARBA" id="ARBA00023065"/>
    </source>
</evidence>
<dbReference type="GO" id="GO:0046930">
    <property type="term" value="C:pore complex"/>
    <property type="evidence" value="ECO:0007669"/>
    <property type="project" value="UniProtKB-KW"/>
</dbReference>
<keyword evidence="14" id="KW-1185">Reference proteome</keyword>
<dbReference type="RefSeq" id="WP_043346725.1">
    <property type="nucleotide sequence ID" value="NZ_CP010536.1"/>
</dbReference>
<evidence type="ECO:0000256" key="3">
    <source>
        <dbReference type="ARBA" id="ARBA00022448"/>
    </source>
</evidence>
<accession>A0A0C4Y9T4</accession>
<evidence type="ECO:0000256" key="5">
    <source>
        <dbReference type="ARBA" id="ARBA00022692"/>
    </source>
</evidence>
<dbReference type="STRING" id="68895.RR42_m2281"/>
<reference evidence="13 14" key="1">
    <citation type="journal article" date="2015" name="Genome Announc.">
        <title>Complete Genome Sequence of Cupriavidus basilensis 4G11, Isolated from the Oak Ridge Field Research Center Site.</title>
        <authorList>
            <person name="Ray J."/>
            <person name="Waters R.J."/>
            <person name="Skerker J.M."/>
            <person name="Kuehl J.V."/>
            <person name="Price M.N."/>
            <person name="Huang J."/>
            <person name="Chakraborty R."/>
            <person name="Arkin A.P."/>
            <person name="Deutschbauer A."/>
        </authorList>
    </citation>
    <scope>NUCLEOTIDE SEQUENCE [LARGE SCALE GENOMIC DNA]</scope>
    <source>
        <strain evidence="13">4G11</strain>
    </source>
</reference>
<dbReference type="PANTHER" id="PTHR34501">
    <property type="entry name" value="PROTEIN YDDL-RELATED"/>
    <property type="match status" value="1"/>
</dbReference>
<dbReference type="EMBL" id="CP010536">
    <property type="protein sequence ID" value="AJG19673.1"/>
    <property type="molecule type" value="Genomic_DNA"/>
</dbReference>
<organism evidence="13 14">
    <name type="scientific">Cupriavidus basilensis</name>
    <dbReference type="NCBI Taxonomy" id="68895"/>
    <lineage>
        <taxon>Bacteria</taxon>
        <taxon>Pseudomonadati</taxon>
        <taxon>Pseudomonadota</taxon>
        <taxon>Betaproteobacteria</taxon>
        <taxon>Burkholderiales</taxon>
        <taxon>Burkholderiaceae</taxon>
        <taxon>Cupriavidus</taxon>
    </lineage>
</organism>
<evidence type="ECO:0000256" key="1">
    <source>
        <dbReference type="ARBA" id="ARBA00004571"/>
    </source>
</evidence>
<evidence type="ECO:0000256" key="6">
    <source>
        <dbReference type="ARBA" id="ARBA00022729"/>
    </source>
</evidence>
<evidence type="ECO:0000256" key="11">
    <source>
        <dbReference type="SAM" id="SignalP"/>
    </source>
</evidence>
<dbReference type="SUPFAM" id="SSF56935">
    <property type="entry name" value="Porins"/>
    <property type="match status" value="1"/>
</dbReference>
<dbReference type="AlphaFoldDB" id="A0A0C4Y9T4"/>
<evidence type="ECO:0000259" key="12">
    <source>
        <dbReference type="Pfam" id="PF13609"/>
    </source>
</evidence>
<keyword evidence="3" id="KW-0813">Transport</keyword>
<dbReference type="CDD" id="cd00342">
    <property type="entry name" value="gram_neg_porins"/>
    <property type="match status" value="1"/>
</dbReference>
<sequence length="362" mass="37643">MRMKLLAATMAALAAGGANAQSSVTLYGVADAGLEYTNKSSATAAGAPGGNAYRLTSGNQSGSRWGMRGVEDIGGGLKGIFVLESGVNFDTGSSGQGGRLFGRAAYVGLQSPYGTFTLGRHTTPFFDFGLLYDPMAISTRYGITSTAPEFGSRADNSGKYTGTFGGLTVSGLYSFTNNGNEVAGAFTNGREYSFLASYAAGPFAMGAAYDQANNTGAASAQMIRRATAAGSYTLGVAKAFLGYRWAKAYNGASLPGGQFTNGGSNLYWAGLAYQLTPAFSLTGAAYYQDFRNSGADPWDFVATADYALSKRTDLYASLSYVKNKGNSNLSVNGFNNNSPTDSAYVQAGANQFGATLGIRHKF</sequence>
<comment type="subunit">
    <text evidence="2">Homotrimer.</text>
</comment>
<evidence type="ECO:0000256" key="10">
    <source>
        <dbReference type="ARBA" id="ARBA00023237"/>
    </source>
</evidence>
<feature type="domain" description="Porin" evidence="12">
    <location>
        <begin position="7"/>
        <end position="326"/>
    </location>
</feature>
<dbReference type="GO" id="GO:0009279">
    <property type="term" value="C:cell outer membrane"/>
    <property type="evidence" value="ECO:0007669"/>
    <property type="project" value="UniProtKB-SubCell"/>
</dbReference>
<dbReference type="InterPro" id="IPR033900">
    <property type="entry name" value="Gram_neg_porin_domain"/>
</dbReference>
<dbReference type="PANTHER" id="PTHR34501:SF9">
    <property type="entry name" value="MAJOR OUTER MEMBRANE PROTEIN P.IA"/>
    <property type="match status" value="1"/>
</dbReference>
<dbReference type="Pfam" id="PF13609">
    <property type="entry name" value="Porin_4"/>
    <property type="match status" value="1"/>
</dbReference>
<dbReference type="InterPro" id="IPR050298">
    <property type="entry name" value="Gram-neg_bact_OMP"/>
</dbReference>
<feature type="chain" id="PRO_5002173717" evidence="11">
    <location>
        <begin position="21"/>
        <end position="362"/>
    </location>
</feature>
<dbReference type="Gene3D" id="2.40.160.10">
    <property type="entry name" value="Porin"/>
    <property type="match status" value="1"/>
</dbReference>
<protein>
    <submittedName>
        <fullName evidence="13">Outer membrane protein (Porin)</fullName>
    </submittedName>
</protein>
<dbReference type="InterPro" id="IPR023614">
    <property type="entry name" value="Porin_dom_sf"/>
</dbReference>
<dbReference type="KEGG" id="cbw:RR42_m2281"/>
<dbReference type="GO" id="GO:0006811">
    <property type="term" value="P:monoatomic ion transport"/>
    <property type="evidence" value="ECO:0007669"/>
    <property type="project" value="UniProtKB-KW"/>
</dbReference>
<keyword evidence="9" id="KW-0472">Membrane</keyword>
<keyword evidence="8" id="KW-0626">Porin</keyword>
<feature type="signal peptide" evidence="11">
    <location>
        <begin position="1"/>
        <end position="20"/>
    </location>
</feature>
<evidence type="ECO:0000256" key="9">
    <source>
        <dbReference type="ARBA" id="ARBA00023136"/>
    </source>
</evidence>
<gene>
    <name evidence="13" type="ORF">RR42_m2281</name>
</gene>
<keyword evidence="5" id="KW-0812">Transmembrane</keyword>
<evidence type="ECO:0000313" key="13">
    <source>
        <dbReference type="EMBL" id="AJG19673.1"/>
    </source>
</evidence>
<keyword evidence="6 11" id="KW-0732">Signal</keyword>
<evidence type="ECO:0000313" key="14">
    <source>
        <dbReference type="Proteomes" id="UP000031843"/>
    </source>
</evidence>
<evidence type="ECO:0000256" key="2">
    <source>
        <dbReference type="ARBA" id="ARBA00011233"/>
    </source>
</evidence>
<dbReference type="Proteomes" id="UP000031843">
    <property type="component" value="Chromosome main"/>
</dbReference>